<organism evidence="1 2">
    <name type="scientific">Austropuccinia psidii MF-1</name>
    <dbReference type="NCBI Taxonomy" id="1389203"/>
    <lineage>
        <taxon>Eukaryota</taxon>
        <taxon>Fungi</taxon>
        <taxon>Dikarya</taxon>
        <taxon>Basidiomycota</taxon>
        <taxon>Pucciniomycotina</taxon>
        <taxon>Pucciniomycetes</taxon>
        <taxon>Pucciniales</taxon>
        <taxon>Sphaerophragmiaceae</taxon>
        <taxon>Austropuccinia</taxon>
    </lineage>
</organism>
<dbReference type="Proteomes" id="UP000765509">
    <property type="component" value="Unassembled WGS sequence"/>
</dbReference>
<proteinExistence type="predicted"/>
<comment type="caution">
    <text evidence="1">The sequence shown here is derived from an EMBL/GenBank/DDBJ whole genome shotgun (WGS) entry which is preliminary data.</text>
</comment>
<keyword evidence="2" id="KW-1185">Reference proteome</keyword>
<evidence type="ECO:0000313" key="2">
    <source>
        <dbReference type="Proteomes" id="UP000765509"/>
    </source>
</evidence>
<dbReference type="AlphaFoldDB" id="A0A9Q3HPZ4"/>
<sequence length="179" mass="20883">MAARPQCSLDDLGLVDVHILVMSLKSRIASEVKYALNTLTMIRPHLKLYPDDNSGKFGILLMPLMMCKDLLDKLLDLLEDVGFESEKKNVIKKKTDEENLLVQEDEETFQSMMVNALDEESKPFVELTASYDELEDLHKIKDSSLRPRLGRVKLFFIILKNFAMFWDDRRKWYIHRSKS</sequence>
<reference evidence="1" key="1">
    <citation type="submission" date="2021-03" db="EMBL/GenBank/DDBJ databases">
        <title>Draft genome sequence of rust myrtle Austropuccinia psidii MF-1, a brazilian biotype.</title>
        <authorList>
            <person name="Quecine M.C."/>
            <person name="Pachon D.M.R."/>
            <person name="Bonatelli M.L."/>
            <person name="Correr F.H."/>
            <person name="Franceschini L.M."/>
            <person name="Leite T.F."/>
            <person name="Margarido G.R.A."/>
            <person name="Almeida C.A."/>
            <person name="Ferrarezi J.A."/>
            <person name="Labate C.A."/>
        </authorList>
    </citation>
    <scope>NUCLEOTIDE SEQUENCE</scope>
    <source>
        <strain evidence="1">MF-1</strain>
    </source>
</reference>
<name>A0A9Q3HPZ4_9BASI</name>
<dbReference type="EMBL" id="AVOT02023454">
    <property type="protein sequence ID" value="MBW0513476.1"/>
    <property type="molecule type" value="Genomic_DNA"/>
</dbReference>
<dbReference type="OrthoDB" id="2504546at2759"/>
<evidence type="ECO:0000313" key="1">
    <source>
        <dbReference type="EMBL" id="MBW0513476.1"/>
    </source>
</evidence>
<gene>
    <name evidence="1" type="ORF">O181_053191</name>
</gene>
<protein>
    <submittedName>
        <fullName evidence="1">Uncharacterized protein</fullName>
    </submittedName>
</protein>
<accession>A0A9Q3HPZ4</accession>